<accession>A0ABD3R8N8</accession>
<dbReference type="InterPro" id="IPR015915">
    <property type="entry name" value="Kelch-typ_b-propeller"/>
</dbReference>
<evidence type="ECO:0000256" key="3">
    <source>
        <dbReference type="SAM" id="MobiDB-lite"/>
    </source>
</evidence>
<dbReference type="EMBL" id="JALLPB020000606">
    <property type="protein sequence ID" value="KAL3807621.1"/>
    <property type="molecule type" value="Genomic_DNA"/>
</dbReference>
<keyword evidence="5" id="KW-1185">Reference proteome</keyword>
<evidence type="ECO:0000256" key="2">
    <source>
        <dbReference type="ARBA" id="ARBA00022737"/>
    </source>
</evidence>
<feature type="region of interest" description="Disordered" evidence="3">
    <location>
        <begin position="50"/>
        <end position="72"/>
    </location>
</feature>
<dbReference type="InterPro" id="IPR011043">
    <property type="entry name" value="Gal_Oxase/kelch_b-propeller"/>
</dbReference>
<dbReference type="PANTHER" id="PTHR24412:SF489">
    <property type="entry name" value="RING FINGER DOMAIN AND KELCH REPEAT-CONTAINING PROTEIN DDB_G0271372"/>
    <property type="match status" value="1"/>
</dbReference>
<name>A0ABD3R8N8_9STRA</name>
<evidence type="ECO:0000313" key="4">
    <source>
        <dbReference type="EMBL" id="KAL3807621.1"/>
    </source>
</evidence>
<keyword evidence="1" id="KW-0880">Kelch repeat</keyword>
<dbReference type="Proteomes" id="UP001530377">
    <property type="component" value="Unassembled WGS sequence"/>
</dbReference>
<dbReference type="SUPFAM" id="SSF50965">
    <property type="entry name" value="Galactose oxidase, central domain"/>
    <property type="match status" value="1"/>
</dbReference>
<dbReference type="Gene3D" id="2.120.10.80">
    <property type="entry name" value="Kelch-type beta propeller"/>
    <property type="match status" value="2"/>
</dbReference>
<sequence>MNTSFIAPLAGGRKGKKANKMKTNDGMVEYTRATSTLLLLVLLSTPPSSFTTTKRHPFAHAHEEDVDERREGEGGAWTYLDDVVLPTPLSDMGISTIPFIGINDTVSSSRAIVITGGCDSADGNELIVFDDGGEGFVCKSVSSRAYAFVPTRASHHEPWTGTFVNLPDMPRPRYRHVSAVVDVVVDVVVDGGDGGGGGGSTTGDGSGGTTAVLCVFGGRDELDGLVYEVDCYDPSMGTWIDAPTYLPSGRASSDLAGFAHPHLPGVVYLVGGYDESYRALDITTIVTMTTISSSGDMNATTTYAVGPALTGMRGDVDAAVVDGYAYVSGGFTHENEYETPMDTVERLLLESTTTNSTEDWKGVDALDQERGDKQLVGLDGRLYAMGGETKVNVTGVPESELPDLGSRSEILDTVEVFDPTVDDVVDGGGGVAEWHILAPMPGQLFRFGAVEWQDENNDLEEDDDDDDGYIFVFGGQVGYDGDCECFRTTDKVLVFNAHRALEHDEIEDVDGGATSAGTTAVVDAARAAFAVAVAGVFLLWIAS</sequence>
<reference evidence="4 5" key="1">
    <citation type="submission" date="2024-10" db="EMBL/GenBank/DDBJ databases">
        <title>Updated reference genomes for cyclostephanoid diatoms.</title>
        <authorList>
            <person name="Roberts W.R."/>
            <person name="Alverson A.J."/>
        </authorList>
    </citation>
    <scope>NUCLEOTIDE SEQUENCE [LARGE SCALE GENOMIC DNA]</scope>
    <source>
        <strain evidence="4 5">AJA228-03</strain>
    </source>
</reference>
<dbReference type="PANTHER" id="PTHR24412">
    <property type="entry name" value="KELCH PROTEIN"/>
    <property type="match status" value="1"/>
</dbReference>
<dbReference type="AlphaFoldDB" id="A0ABD3R8N8"/>
<evidence type="ECO:0000256" key="1">
    <source>
        <dbReference type="ARBA" id="ARBA00022441"/>
    </source>
</evidence>
<protein>
    <submittedName>
        <fullName evidence="4">Uncharacterized protein</fullName>
    </submittedName>
</protein>
<gene>
    <name evidence="4" type="ORF">ACHAXA_005251</name>
</gene>
<comment type="caution">
    <text evidence="4">The sequence shown here is derived from an EMBL/GenBank/DDBJ whole genome shotgun (WGS) entry which is preliminary data.</text>
</comment>
<evidence type="ECO:0000313" key="5">
    <source>
        <dbReference type="Proteomes" id="UP001530377"/>
    </source>
</evidence>
<feature type="compositionally biased region" description="Basic and acidic residues" evidence="3">
    <location>
        <begin position="60"/>
        <end position="72"/>
    </location>
</feature>
<proteinExistence type="predicted"/>
<organism evidence="4 5">
    <name type="scientific">Cyclostephanos tholiformis</name>
    <dbReference type="NCBI Taxonomy" id="382380"/>
    <lineage>
        <taxon>Eukaryota</taxon>
        <taxon>Sar</taxon>
        <taxon>Stramenopiles</taxon>
        <taxon>Ochrophyta</taxon>
        <taxon>Bacillariophyta</taxon>
        <taxon>Coscinodiscophyceae</taxon>
        <taxon>Thalassiosirophycidae</taxon>
        <taxon>Stephanodiscales</taxon>
        <taxon>Stephanodiscaceae</taxon>
        <taxon>Cyclostephanos</taxon>
    </lineage>
</organism>
<keyword evidence="2" id="KW-0677">Repeat</keyword>